<sequence length="344" mass="37560">MPAVTSGKILVSGANGFVAVWVVKSLLERGYTVRATVRSENKGTHLRKIFASYGDKLELVTVPDITTAGAFDEAVKGVDAIEHTASPFHFKADEPEEMITPAVHGTVRILESVAAHGTSVKRVIVTSSVAAVFTAQSTPRTFSEVDWNEGSINDCKANGRNAHPVSKYCASKTLAERAAWEFMEKNKGKLAWDLVVLNPPYVFGPLLHEVSGPDALNESSQEWYDAVVKSTLSPKDLSTTGAEWIDVRDLGDLHALTLEKEEAGGQRLLISGGLWKWQDWVNAARKAGADVAPGDTTYDPKTTTHLTVYDVSKSSKIFGFKYRTMDETTRDILADFKSRGWAKA</sequence>
<organism evidence="4 5">
    <name type="scientific">Rhodonia placenta</name>
    <dbReference type="NCBI Taxonomy" id="104341"/>
    <lineage>
        <taxon>Eukaryota</taxon>
        <taxon>Fungi</taxon>
        <taxon>Dikarya</taxon>
        <taxon>Basidiomycota</taxon>
        <taxon>Agaricomycotina</taxon>
        <taxon>Agaricomycetes</taxon>
        <taxon>Polyporales</taxon>
        <taxon>Adustoporiaceae</taxon>
        <taxon>Rhodonia</taxon>
    </lineage>
</organism>
<dbReference type="InterPro" id="IPR001509">
    <property type="entry name" value="Epimerase_deHydtase"/>
</dbReference>
<dbReference type="PANTHER" id="PTHR10366">
    <property type="entry name" value="NAD DEPENDENT EPIMERASE/DEHYDRATASE"/>
    <property type="match status" value="1"/>
</dbReference>
<evidence type="ECO:0000256" key="2">
    <source>
        <dbReference type="ARBA" id="ARBA00023445"/>
    </source>
</evidence>
<dbReference type="CDD" id="cd05227">
    <property type="entry name" value="AR_SDR_e"/>
    <property type="match status" value="1"/>
</dbReference>
<proteinExistence type="inferred from homology"/>
<comment type="caution">
    <text evidence="4">The sequence shown here is derived from an EMBL/GenBank/DDBJ whole genome shotgun (WGS) entry which is preliminary data.</text>
</comment>
<evidence type="ECO:0000256" key="1">
    <source>
        <dbReference type="ARBA" id="ARBA00023002"/>
    </source>
</evidence>
<evidence type="ECO:0000259" key="3">
    <source>
        <dbReference type="Pfam" id="PF01370"/>
    </source>
</evidence>
<gene>
    <name evidence="4" type="ORF">IEO21_05539</name>
</gene>
<dbReference type="GO" id="GO:0032259">
    <property type="term" value="P:methylation"/>
    <property type="evidence" value="ECO:0007669"/>
    <property type="project" value="InterPro"/>
</dbReference>
<dbReference type="GO" id="GO:0003676">
    <property type="term" value="F:nucleic acid binding"/>
    <property type="evidence" value="ECO:0007669"/>
    <property type="project" value="InterPro"/>
</dbReference>
<dbReference type="AlphaFoldDB" id="A0A8H7P1P4"/>
<comment type="similarity">
    <text evidence="2">Belongs to the NAD(P)-dependent epimerase/dehydratase family. Dihydroflavonol-4-reductase subfamily.</text>
</comment>
<dbReference type="PANTHER" id="PTHR10366:SF564">
    <property type="entry name" value="STEROL-4-ALPHA-CARBOXYLATE 3-DEHYDROGENASE, DECARBOXYLATING"/>
    <property type="match status" value="1"/>
</dbReference>
<reference evidence="4" key="2">
    <citation type="journal article" name="Front. Microbiol.">
        <title>Degradative Capacity of Two Strains of Rhodonia placenta: From Phenotype to Genotype.</title>
        <authorList>
            <person name="Kolle M."/>
            <person name="Horta M.A.C."/>
            <person name="Nowrousian M."/>
            <person name="Ohm R.A."/>
            <person name="Benz J.P."/>
            <person name="Pilgard A."/>
        </authorList>
    </citation>
    <scope>NUCLEOTIDE SEQUENCE</scope>
    <source>
        <strain evidence="4">FPRL280</strain>
    </source>
</reference>
<dbReference type="GO" id="GO:0008168">
    <property type="term" value="F:methyltransferase activity"/>
    <property type="evidence" value="ECO:0007669"/>
    <property type="project" value="InterPro"/>
</dbReference>
<dbReference type="Gene3D" id="3.40.50.720">
    <property type="entry name" value="NAD(P)-binding Rossmann-like Domain"/>
    <property type="match status" value="1"/>
</dbReference>
<evidence type="ECO:0000313" key="4">
    <source>
        <dbReference type="EMBL" id="KAF9813502.1"/>
    </source>
</evidence>
<name>A0A8H7P1P4_9APHY</name>
<dbReference type="InterPro" id="IPR036291">
    <property type="entry name" value="NAD(P)-bd_dom_sf"/>
</dbReference>
<protein>
    <recommendedName>
        <fullName evidence="3">NAD-dependent epimerase/dehydratase domain-containing protein</fullName>
    </recommendedName>
</protein>
<dbReference type="Proteomes" id="UP000639403">
    <property type="component" value="Unassembled WGS sequence"/>
</dbReference>
<feature type="domain" description="NAD-dependent epimerase/dehydratase" evidence="3">
    <location>
        <begin position="9"/>
        <end position="265"/>
    </location>
</feature>
<dbReference type="GO" id="GO:0016616">
    <property type="term" value="F:oxidoreductase activity, acting on the CH-OH group of donors, NAD or NADP as acceptor"/>
    <property type="evidence" value="ECO:0007669"/>
    <property type="project" value="TreeGrafter"/>
</dbReference>
<dbReference type="PROSITE" id="PS00092">
    <property type="entry name" value="N6_MTASE"/>
    <property type="match status" value="1"/>
</dbReference>
<dbReference type="SUPFAM" id="SSF51735">
    <property type="entry name" value="NAD(P)-binding Rossmann-fold domains"/>
    <property type="match status" value="1"/>
</dbReference>
<evidence type="ECO:0000313" key="5">
    <source>
        <dbReference type="Proteomes" id="UP000639403"/>
    </source>
</evidence>
<dbReference type="InterPro" id="IPR050425">
    <property type="entry name" value="NAD(P)_dehydrat-like"/>
</dbReference>
<keyword evidence="1" id="KW-0560">Oxidoreductase</keyword>
<reference evidence="4" key="1">
    <citation type="submission" date="2020-11" db="EMBL/GenBank/DDBJ databases">
        <authorList>
            <person name="Koelle M."/>
            <person name="Horta M.A.C."/>
            <person name="Nowrousian M."/>
            <person name="Ohm R.A."/>
            <person name="Benz P."/>
            <person name="Pilgard A."/>
        </authorList>
    </citation>
    <scope>NUCLEOTIDE SEQUENCE</scope>
    <source>
        <strain evidence="4">FPRL280</strain>
    </source>
</reference>
<dbReference type="InterPro" id="IPR002052">
    <property type="entry name" value="DNA_methylase_N6_adenine_CS"/>
</dbReference>
<dbReference type="Pfam" id="PF01370">
    <property type="entry name" value="Epimerase"/>
    <property type="match status" value="1"/>
</dbReference>
<dbReference type="EMBL" id="JADOXO010000103">
    <property type="protein sequence ID" value="KAF9813502.1"/>
    <property type="molecule type" value="Genomic_DNA"/>
</dbReference>
<accession>A0A8H7P1P4</accession>